<keyword evidence="1" id="KW-0472">Membrane</keyword>
<accession>A0A563U896</accession>
<dbReference type="RefSeq" id="WP_146382514.1">
    <property type="nucleotide sequence ID" value="NZ_VOEJ01000006.1"/>
</dbReference>
<keyword evidence="3" id="KW-1185">Reference proteome</keyword>
<gene>
    <name evidence="2" type="ORF">FPZ43_13835</name>
</gene>
<dbReference type="AlphaFoldDB" id="A0A563U896"/>
<organism evidence="2 3">
    <name type="scientific">Mucilaginibacter pallidiroseus</name>
    <dbReference type="NCBI Taxonomy" id="2599295"/>
    <lineage>
        <taxon>Bacteria</taxon>
        <taxon>Pseudomonadati</taxon>
        <taxon>Bacteroidota</taxon>
        <taxon>Sphingobacteriia</taxon>
        <taxon>Sphingobacteriales</taxon>
        <taxon>Sphingobacteriaceae</taxon>
        <taxon>Mucilaginibacter</taxon>
    </lineage>
</organism>
<dbReference type="Proteomes" id="UP000320042">
    <property type="component" value="Unassembled WGS sequence"/>
</dbReference>
<keyword evidence="1" id="KW-0812">Transmembrane</keyword>
<feature type="transmembrane region" description="Helical" evidence="1">
    <location>
        <begin position="88"/>
        <end position="109"/>
    </location>
</feature>
<proteinExistence type="predicted"/>
<dbReference type="OrthoDB" id="118637at2"/>
<evidence type="ECO:0000313" key="3">
    <source>
        <dbReference type="Proteomes" id="UP000320042"/>
    </source>
</evidence>
<evidence type="ECO:0000313" key="2">
    <source>
        <dbReference type="EMBL" id="TWR27548.1"/>
    </source>
</evidence>
<comment type="caution">
    <text evidence="2">The sequence shown here is derived from an EMBL/GenBank/DDBJ whole genome shotgun (WGS) entry which is preliminary data.</text>
</comment>
<name>A0A563U896_9SPHI</name>
<evidence type="ECO:0000256" key="1">
    <source>
        <dbReference type="SAM" id="Phobius"/>
    </source>
</evidence>
<reference evidence="2 3" key="1">
    <citation type="submission" date="2019-07" db="EMBL/GenBank/DDBJ databases">
        <authorList>
            <person name="Kim J."/>
        </authorList>
    </citation>
    <scope>NUCLEOTIDE SEQUENCE [LARGE SCALE GENOMIC DNA]</scope>
    <source>
        <strain evidence="3">dk17</strain>
    </source>
</reference>
<sequence length="235" mass="26266">MKITFAIILASVYGLIIRLMFGFLSDVLEIMSISFLFILPSLIGFLTIILLPLRAVKNRTRAFFLPWLTSLLLFIITVLFSVEGVICWVMVYPFFSTMAGIDGIIAYQFKSNKLKKGTDNPKLKLSLLAILPLFAGLLERDASSATSQYQLSRSVVIEASTVAVWNKITHIRLISSNENRSLFTDVVGFPRHTSTVIDTLIAGGHRKAMFEKGLYFDEVITELKPLQLLTVAIKA</sequence>
<dbReference type="EMBL" id="VOEJ01000006">
    <property type="protein sequence ID" value="TWR27548.1"/>
    <property type="molecule type" value="Genomic_DNA"/>
</dbReference>
<feature type="transmembrane region" description="Helical" evidence="1">
    <location>
        <begin position="63"/>
        <end position="82"/>
    </location>
</feature>
<protein>
    <submittedName>
        <fullName evidence="2">Uncharacterized protein</fullName>
    </submittedName>
</protein>
<feature type="transmembrane region" description="Helical" evidence="1">
    <location>
        <begin position="30"/>
        <end position="51"/>
    </location>
</feature>
<keyword evidence="1" id="KW-1133">Transmembrane helix</keyword>